<sequence>MVNQSGSRRWIHFHSALQLAVQRSAHKWTFEDFTECFPSYVEEDRNGASATFNSIADYIEAQNIRDLDKLSKDYNVQENVDTLHRIVLEAKERKASGEVSKDAWRQDLDPRTAVCARTIPQLESEVQRLRESLVALETENRKLQATVEENTKATDAANQRSKDLLDKLDATHSAWEKLPMDDIETWTAQTAESLGSSIRS</sequence>
<keyword evidence="12" id="KW-1185">Reference proteome</keyword>
<evidence type="ECO:0000256" key="5">
    <source>
        <dbReference type="ARBA" id="ARBA00022776"/>
    </source>
</evidence>
<dbReference type="InParanoid" id="A0A0C2TQB4"/>
<evidence type="ECO:0000256" key="8">
    <source>
        <dbReference type="ARBA" id="ARBA00023306"/>
    </source>
</evidence>
<evidence type="ECO:0000313" key="12">
    <source>
        <dbReference type="Proteomes" id="UP000054549"/>
    </source>
</evidence>
<keyword evidence="10" id="KW-0175">Coiled coil</keyword>
<name>A0A0C2TQB4_AMAMK</name>
<keyword evidence="7" id="KW-0539">Nucleus</keyword>
<dbReference type="HOGENOM" id="CLU_1332077_0_0_1"/>
<dbReference type="InterPro" id="IPR007128">
    <property type="entry name" value="PMF1/Nnf1"/>
</dbReference>
<evidence type="ECO:0000256" key="1">
    <source>
        <dbReference type="ARBA" id="ARBA00004123"/>
    </source>
</evidence>
<evidence type="ECO:0000256" key="6">
    <source>
        <dbReference type="ARBA" id="ARBA00022838"/>
    </source>
</evidence>
<proteinExistence type="predicted"/>
<reference evidence="11 12" key="1">
    <citation type="submission" date="2014-04" db="EMBL/GenBank/DDBJ databases">
        <title>Evolutionary Origins and Diversification of the Mycorrhizal Mutualists.</title>
        <authorList>
            <consortium name="DOE Joint Genome Institute"/>
            <consortium name="Mycorrhizal Genomics Consortium"/>
            <person name="Kohler A."/>
            <person name="Kuo A."/>
            <person name="Nagy L.G."/>
            <person name="Floudas D."/>
            <person name="Copeland A."/>
            <person name="Barry K.W."/>
            <person name="Cichocki N."/>
            <person name="Veneault-Fourrey C."/>
            <person name="LaButti K."/>
            <person name="Lindquist E.A."/>
            <person name="Lipzen A."/>
            <person name="Lundell T."/>
            <person name="Morin E."/>
            <person name="Murat C."/>
            <person name="Riley R."/>
            <person name="Ohm R."/>
            <person name="Sun H."/>
            <person name="Tunlid A."/>
            <person name="Henrissat B."/>
            <person name="Grigoriev I.V."/>
            <person name="Hibbett D.S."/>
            <person name="Martin F."/>
        </authorList>
    </citation>
    <scope>NUCLEOTIDE SEQUENCE [LARGE SCALE GENOMIC DNA]</scope>
    <source>
        <strain evidence="11 12">Koide BX008</strain>
    </source>
</reference>
<accession>A0A0C2TQB4</accession>
<evidence type="ECO:0000256" key="2">
    <source>
        <dbReference type="ARBA" id="ARBA00004629"/>
    </source>
</evidence>
<keyword evidence="8" id="KW-0131">Cell cycle</keyword>
<comment type="subcellular location">
    <subcellularLocation>
        <location evidence="2">Chromosome</location>
        <location evidence="2">Centromere</location>
        <location evidence="2">Kinetochore</location>
    </subcellularLocation>
    <subcellularLocation>
        <location evidence="1">Nucleus</location>
    </subcellularLocation>
</comment>
<organism evidence="11 12">
    <name type="scientific">Amanita muscaria (strain Koide BX008)</name>
    <dbReference type="NCBI Taxonomy" id="946122"/>
    <lineage>
        <taxon>Eukaryota</taxon>
        <taxon>Fungi</taxon>
        <taxon>Dikarya</taxon>
        <taxon>Basidiomycota</taxon>
        <taxon>Agaricomycotina</taxon>
        <taxon>Agaricomycetes</taxon>
        <taxon>Agaricomycetidae</taxon>
        <taxon>Agaricales</taxon>
        <taxon>Pluteineae</taxon>
        <taxon>Amanitaceae</taxon>
        <taxon>Amanita</taxon>
    </lineage>
</organism>
<protein>
    <submittedName>
        <fullName evidence="11">Uncharacterized protein</fullName>
    </submittedName>
</protein>
<dbReference type="PANTHER" id="PTHR15459:SF3">
    <property type="entry name" value="POLYAMINE-MODULATED FACTOR 1"/>
    <property type="match status" value="1"/>
</dbReference>
<keyword evidence="4" id="KW-0132">Cell division</keyword>
<feature type="coiled-coil region" evidence="10">
    <location>
        <begin position="119"/>
        <end position="153"/>
    </location>
</feature>
<dbReference type="AlphaFoldDB" id="A0A0C2TQB4"/>
<dbReference type="GO" id="GO:0000444">
    <property type="term" value="C:MIS12/MIND type complex"/>
    <property type="evidence" value="ECO:0007669"/>
    <property type="project" value="InterPro"/>
</dbReference>
<dbReference type="GO" id="GO:0005634">
    <property type="term" value="C:nucleus"/>
    <property type="evidence" value="ECO:0007669"/>
    <property type="project" value="UniProtKB-SubCell"/>
</dbReference>
<dbReference type="GO" id="GO:0007059">
    <property type="term" value="P:chromosome segregation"/>
    <property type="evidence" value="ECO:0007669"/>
    <property type="project" value="TreeGrafter"/>
</dbReference>
<evidence type="ECO:0000256" key="4">
    <source>
        <dbReference type="ARBA" id="ARBA00022618"/>
    </source>
</evidence>
<keyword evidence="6" id="KW-0995">Kinetochore</keyword>
<gene>
    <name evidence="11" type="ORF">M378DRAFT_21594</name>
</gene>
<keyword evidence="9" id="KW-0137">Centromere</keyword>
<evidence type="ECO:0000313" key="11">
    <source>
        <dbReference type="EMBL" id="KIL69439.1"/>
    </source>
</evidence>
<dbReference type="Proteomes" id="UP000054549">
    <property type="component" value="Unassembled WGS sequence"/>
</dbReference>
<dbReference type="EMBL" id="KN818226">
    <property type="protein sequence ID" value="KIL69439.1"/>
    <property type="molecule type" value="Genomic_DNA"/>
</dbReference>
<evidence type="ECO:0000256" key="10">
    <source>
        <dbReference type="SAM" id="Coils"/>
    </source>
</evidence>
<dbReference type="OrthoDB" id="18453at2759"/>
<dbReference type="GO" id="GO:0051301">
    <property type="term" value="P:cell division"/>
    <property type="evidence" value="ECO:0007669"/>
    <property type="project" value="UniProtKB-KW"/>
</dbReference>
<evidence type="ECO:0000256" key="7">
    <source>
        <dbReference type="ARBA" id="ARBA00023242"/>
    </source>
</evidence>
<evidence type="ECO:0000256" key="3">
    <source>
        <dbReference type="ARBA" id="ARBA00022454"/>
    </source>
</evidence>
<keyword evidence="3" id="KW-0158">Chromosome</keyword>
<dbReference type="Pfam" id="PF03980">
    <property type="entry name" value="Nnf1"/>
    <property type="match status" value="1"/>
</dbReference>
<dbReference type="PANTHER" id="PTHR15459">
    <property type="entry name" value="POLYAMINE-MODULATED FACTOR 1"/>
    <property type="match status" value="1"/>
</dbReference>
<keyword evidence="5" id="KW-0498">Mitosis</keyword>
<evidence type="ECO:0000256" key="9">
    <source>
        <dbReference type="ARBA" id="ARBA00023328"/>
    </source>
</evidence>